<dbReference type="Proteomes" id="UP000826656">
    <property type="component" value="Unassembled WGS sequence"/>
</dbReference>
<reference evidence="1 2" key="1">
    <citation type="journal article" date="2021" name="bioRxiv">
        <title>Chromosome-scale and haplotype-resolved genome assembly of a tetraploid potato cultivar.</title>
        <authorList>
            <person name="Sun H."/>
            <person name="Jiao W.-B."/>
            <person name="Krause K."/>
            <person name="Campoy J.A."/>
            <person name="Goel M."/>
            <person name="Folz-Donahue K."/>
            <person name="Kukat C."/>
            <person name="Huettel B."/>
            <person name="Schneeberger K."/>
        </authorList>
    </citation>
    <scope>NUCLEOTIDE SEQUENCE [LARGE SCALE GENOMIC DNA]</scope>
    <source>
        <strain evidence="1">SolTubOtavaFocal</strain>
        <tissue evidence="1">Leaves</tissue>
    </source>
</reference>
<evidence type="ECO:0000313" key="2">
    <source>
        <dbReference type="Proteomes" id="UP000826656"/>
    </source>
</evidence>
<keyword evidence="2" id="KW-1185">Reference proteome</keyword>
<organism evidence="1 2">
    <name type="scientific">Solanum tuberosum</name>
    <name type="common">Potato</name>
    <dbReference type="NCBI Taxonomy" id="4113"/>
    <lineage>
        <taxon>Eukaryota</taxon>
        <taxon>Viridiplantae</taxon>
        <taxon>Streptophyta</taxon>
        <taxon>Embryophyta</taxon>
        <taxon>Tracheophyta</taxon>
        <taxon>Spermatophyta</taxon>
        <taxon>Magnoliopsida</taxon>
        <taxon>eudicotyledons</taxon>
        <taxon>Gunneridae</taxon>
        <taxon>Pentapetalae</taxon>
        <taxon>asterids</taxon>
        <taxon>lamiids</taxon>
        <taxon>Solanales</taxon>
        <taxon>Solanaceae</taxon>
        <taxon>Solanoideae</taxon>
        <taxon>Solaneae</taxon>
        <taxon>Solanum</taxon>
    </lineage>
</organism>
<evidence type="ECO:0000313" key="1">
    <source>
        <dbReference type="EMBL" id="KAH0776173.1"/>
    </source>
</evidence>
<protein>
    <submittedName>
        <fullName evidence="1">Uncharacterized protein</fullName>
    </submittedName>
</protein>
<name>A0ABQ7W7X3_SOLTU</name>
<proteinExistence type="predicted"/>
<comment type="caution">
    <text evidence="1">The sequence shown here is derived from an EMBL/GenBank/DDBJ whole genome shotgun (WGS) entry which is preliminary data.</text>
</comment>
<accession>A0ABQ7W7X3</accession>
<gene>
    <name evidence="1" type="ORF">KY290_007584</name>
</gene>
<dbReference type="EMBL" id="JAIVGD010000003">
    <property type="protein sequence ID" value="KAH0776173.1"/>
    <property type="molecule type" value="Genomic_DNA"/>
</dbReference>
<sequence>MDTQNAEQYGHVVEVHGKICGSALCGFSDVNTMSKDAQERSAPMKKLCIASFLWLSEESWIFLYFIRNLEINPSYDFVVPFSVTKMGEIALKTEIDFHYKVVIYNPKNDNMRDIRVIEKETVCYCSPIVNYVESFISPKEYYWSEKLHSQFGKPIWE</sequence>